<comment type="caution">
    <text evidence="2">The sequence shown here is derived from an EMBL/GenBank/DDBJ whole genome shotgun (WGS) entry which is preliminary data.</text>
</comment>
<accession>A0AAD6SIH0</accession>
<reference evidence="2" key="1">
    <citation type="submission" date="2023-03" db="EMBL/GenBank/DDBJ databases">
        <title>Massive genome expansion in bonnet fungi (Mycena s.s.) driven by repeated elements and novel gene families across ecological guilds.</title>
        <authorList>
            <consortium name="Lawrence Berkeley National Laboratory"/>
            <person name="Harder C.B."/>
            <person name="Miyauchi S."/>
            <person name="Viragh M."/>
            <person name="Kuo A."/>
            <person name="Thoen E."/>
            <person name="Andreopoulos B."/>
            <person name="Lu D."/>
            <person name="Skrede I."/>
            <person name="Drula E."/>
            <person name="Henrissat B."/>
            <person name="Morin E."/>
            <person name="Kohler A."/>
            <person name="Barry K."/>
            <person name="LaButti K."/>
            <person name="Morin E."/>
            <person name="Salamov A."/>
            <person name="Lipzen A."/>
            <person name="Mereny Z."/>
            <person name="Hegedus B."/>
            <person name="Baldrian P."/>
            <person name="Stursova M."/>
            <person name="Weitz H."/>
            <person name="Taylor A."/>
            <person name="Grigoriev I.V."/>
            <person name="Nagy L.G."/>
            <person name="Martin F."/>
            <person name="Kauserud H."/>
        </authorList>
    </citation>
    <scope>NUCLEOTIDE SEQUENCE</scope>
    <source>
        <strain evidence="2">CBHHK200</strain>
    </source>
</reference>
<dbReference type="EMBL" id="JARJCM010000144">
    <property type="protein sequence ID" value="KAJ7026082.1"/>
    <property type="molecule type" value="Genomic_DNA"/>
</dbReference>
<proteinExistence type="predicted"/>
<name>A0AAD6SIH0_9AGAR</name>
<dbReference type="Proteomes" id="UP001218188">
    <property type="component" value="Unassembled WGS sequence"/>
</dbReference>
<dbReference type="AlphaFoldDB" id="A0AAD6SIH0"/>
<sequence>MLAHLRRELMHAIWDLLLSPDSIHAYIHGTHVNCYDEVEQMILPPSIARHFDGEKDEDYLYYAVGRLCAQPTIFTPLVDPDAAEEEQRVDVGEDEDGQLPAAPELDNEEHRSDSADEGDYIGFRIRPGLGRGGGGWDVEENAADGGAEGTDQEHTEFLGYSEL</sequence>
<gene>
    <name evidence="2" type="ORF">C8F04DRAFT_1400249</name>
</gene>
<evidence type="ECO:0000313" key="3">
    <source>
        <dbReference type="Proteomes" id="UP001218188"/>
    </source>
</evidence>
<evidence type="ECO:0000313" key="2">
    <source>
        <dbReference type="EMBL" id="KAJ7026082.1"/>
    </source>
</evidence>
<keyword evidence="3" id="KW-1185">Reference proteome</keyword>
<evidence type="ECO:0000256" key="1">
    <source>
        <dbReference type="SAM" id="MobiDB-lite"/>
    </source>
</evidence>
<protein>
    <submittedName>
        <fullName evidence="2">Uncharacterized protein</fullName>
    </submittedName>
</protein>
<feature type="region of interest" description="Disordered" evidence="1">
    <location>
        <begin position="77"/>
        <end position="163"/>
    </location>
</feature>
<organism evidence="2 3">
    <name type="scientific">Mycena alexandri</name>
    <dbReference type="NCBI Taxonomy" id="1745969"/>
    <lineage>
        <taxon>Eukaryota</taxon>
        <taxon>Fungi</taxon>
        <taxon>Dikarya</taxon>
        <taxon>Basidiomycota</taxon>
        <taxon>Agaricomycotina</taxon>
        <taxon>Agaricomycetes</taxon>
        <taxon>Agaricomycetidae</taxon>
        <taxon>Agaricales</taxon>
        <taxon>Marasmiineae</taxon>
        <taxon>Mycenaceae</taxon>
        <taxon>Mycena</taxon>
    </lineage>
</organism>